<dbReference type="HOGENOM" id="CLU_076420_2_0_1"/>
<keyword evidence="2 5" id="KW-0812">Transmembrane</keyword>
<feature type="transmembrane region" description="Helical" evidence="5">
    <location>
        <begin position="109"/>
        <end position="135"/>
    </location>
</feature>
<dbReference type="InterPro" id="IPR009571">
    <property type="entry name" value="SUR7/Rim9-like_fungi"/>
</dbReference>
<evidence type="ECO:0000256" key="4">
    <source>
        <dbReference type="ARBA" id="ARBA00023136"/>
    </source>
</evidence>
<dbReference type="GO" id="GO:0035838">
    <property type="term" value="C:growing cell tip"/>
    <property type="evidence" value="ECO:0007669"/>
    <property type="project" value="TreeGrafter"/>
</dbReference>
<dbReference type="STRING" id="745531.A0A0C3S2H7"/>
<dbReference type="Proteomes" id="UP000053257">
    <property type="component" value="Unassembled WGS sequence"/>
</dbReference>
<dbReference type="GO" id="GO:0005886">
    <property type="term" value="C:plasma membrane"/>
    <property type="evidence" value="ECO:0007669"/>
    <property type="project" value="InterPro"/>
</dbReference>
<evidence type="ECO:0000256" key="3">
    <source>
        <dbReference type="ARBA" id="ARBA00022989"/>
    </source>
</evidence>
<gene>
    <name evidence="6" type="ORF">PHLGIDRAFT_126251</name>
</gene>
<protein>
    <recommendedName>
        <fullName evidence="8">Pali-domain-containing protein</fullName>
    </recommendedName>
</protein>
<dbReference type="EMBL" id="KN840465">
    <property type="protein sequence ID" value="KIP09506.1"/>
    <property type="molecule type" value="Genomic_DNA"/>
</dbReference>
<accession>A0A0C3S2H7</accession>
<proteinExistence type="predicted"/>
<dbReference type="GO" id="GO:0032153">
    <property type="term" value="C:cell division site"/>
    <property type="evidence" value="ECO:0007669"/>
    <property type="project" value="TreeGrafter"/>
</dbReference>
<dbReference type="OrthoDB" id="2354757at2759"/>
<name>A0A0C3S2H7_PHLG1</name>
<evidence type="ECO:0000256" key="1">
    <source>
        <dbReference type="ARBA" id="ARBA00004141"/>
    </source>
</evidence>
<evidence type="ECO:0008006" key="8">
    <source>
        <dbReference type="Google" id="ProtNLM"/>
    </source>
</evidence>
<keyword evidence="7" id="KW-1185">Reference proteome</keyword>
<evidence type="ECO:0000256" key="2">
    <source>
        <dbReference type="ARBA" id="ARBA00022692"/>
    </source>
</evidence>
<evidence type="ECO:0000313" key="7">
    <source>
        <dbReference type="Proteomes" id="UP000053257"/>
    </source>
</evidence>
<organism evidence="6 7">
    <name type="scientific">Phlebiopsis gigantea (strain 11061_1 CR5-6)</name>
    <name type="common">White-rot fungus</name>
    <name type="synonym">Peniophora gigantea</name>
    <dbReference type="NCBI Taxonomy" id="745531"/>
    <lineage>
        <taxon>Eukaryota</taxon>
        <taxon>Fungi</taxon>
        <taxon>Dikarya</taxon>
        <taxon>Basidiomycota</taxon>
        <taxon>Agaricomycotina</taxon>
        <taxon>Agaricomycetes</taxon>
        <taxon>Polyporales</taxon>
        <taxon>Phanerochaetaceae</taxon>
        <taxon>Phlebiopsis</taxon>
    </lineage>
</organism>
<feature type="transmembrane region" description="Helical" evidence="5">
    <location>
        <begin position="195"/>
        <end position="218"/>
    </location>
</feature>
<sequence>MFWVITPFLAFTAFLLLLLVSLSVPIIHSIYLFRFTAYASSSLFSASATGAVRFGVWGYCISAIDLSVAGLSHDTPGQCSKAKLGYTFDDNVQAALNTSGIDVKSINRALTAVLVLHPIACGFSFLTLLASLFTVRSRRGAGYSRGASFLTLGVGLFTALLATVVFLVDVIFVAIAKHQIKDDTDGLIAGTWGNAVWMVLGATVALWGVLVGACVGLVRGRRKARTGRY</sequence>
<feature type="transmembrane region" description="Helical" evidence="5">
    <location>
        <begin position="147"/>
        <end position="175"/>
    </location>
</feature>
<dbReference type="PANTHER" id="PTHR28013">
    <property type="entry name" value="PROTEIN DCV1-RELATED"/>
    <property type="match status" value="1"/>
</dbReference>
<evidence type="ECO:0000256" key="5">
    <source>
        <dbReference type="SAM" id="Phobius"/>
    </source>
</evidence>
<dbReference type="PANTHER" id="PTHR28013:SF3">
    <property type="entry name" value="PROTEIN DCV1-RELATED"/>
    <property type="match status" value="1"/>
</dbReference>
<reference evidence="6 7" key="1">
    <citation type="journal article" date="2014" name="PLoS Genet.">
        <title>Analysis of the Phlebiopsis gigantea genome, transcriptome and secretome provides insight into its pioneer colonization strategies of wood.</title>
        <authorList>
            <person name="Hori C."/>
            <person name="Ishida T."/>
            <person name="Igarashi K."/>
            <person name="Samejima M."/>
            <person name="Suzuki H."/>
            <person name="Master E."/>
            <person name="Ferreira P."/>
            <person name="Ruiz-Duenas F.J."/>
            <person name="Held B."/>
            <person name="Canessa P."/>
            <person name="Larrondo L.F."/>
            <person name="Schmoll M."/>
            <person name="Druzhinina I.S."/>
            <person name="Kubicek C.P."/>
            <person name="Gaskell J.A."/>
            <person name="Kersten P."/>
            <person name="St John F."/>
            <person name="Glasner J."/>
            <person name="Sabat G."/>
            <person name="Splinter BonDurant S."/>
            <person name="Syed K."/>
            <person name="Yadav J."/>
            <person name="Mgbeahuruike A.C."/>
            <person name="Kovalchuk A."/>
            <person name="Asiegbu F.O."/>
            <person name="Lackner G."/>
            <person name="Hoffmeister D."/>
            <person name="Rencoret J."/>
            <person name="Gutierrez A."/>
            <person name="Sun H."/>
            <person name="Lindquist E."/>
            <person name="Barry K."/>
            <person name="Riley R."/>
            <person name="Grigoriev I.V."/>
            <person name="Henrissat B."/>
            <person name="Kues U."/>
            <person name="Berka R.M."/>
            <person name="Martinez A.T."/>
            <person name="Covert S.F."/>
            <person name="Blanchette R.A."/>
            <person name="Cullen D."/>
        </authorList>
    </citation>
    <scope>NUCLEOTIDE SEQUENCE [LARGE SCALE GENOMIC DNA]</scope>
    <source>
        <strain evidence="6 7">11061_1 CR5-6</strain>
    </source>
</reference>
<keyword evidence="4 5" id="KW-0472">Membrane</keyword>
<keyword evidence="3 5" id="KW-1133">Transmembrane helix</keyword>
<evidence type="ECO:0000313" key="6">
    <source>
        <dbReference type="EMBL" id="KIP09506.1"/>
    </source>
</evidence>
<dbReference type="AlphaFoldDB" id="A0A0C3S2H7"/>
<comment type="subcellular location">
    <subcellularLocation>
        <location evidence="1">Membrane</location>
        <topology evidence="1">Multi-pass membrane protein</topology>
    </subcellularLocation>
</comment>
<dbReference type="InterPro" id="IPR051380">
    <property type="entry name" value="pH-response_reg_palI/RIM9"/>
</dbReference>
<dbReference type="Pfam" id="PF06687">
    <property type="entry name" value="SUR7"/>
    <property type="match status" value="1"/>
</dbReference>